<keyword evidence="2" id="KW-0812">Transmembrane</keyword>
<sequence>MSEREPRGTTGRSQGRPQRSPRTRSLARWRQASVDAVNAILAVGFVVGLAFFARPSTSGVEMRELTKFPSFSLEGFLDGSFTSDLSLWYADTYPLREPLVAADQWLEARYGIDTGTKMIGGNVVADELPPEGEQDVQEPTEPAEPEEREEVEVPTEDAMAADIQNQIMNGLYVHDGAAYSIYYFGQEAVQGYAGAINACAQALAGEAKVYSVLAPNNSAVLDDETLAKLGGTDQEQAIAYFNSLYEPAVGTVDSWTAIRDHMDEYVYFRTDHHWTQLGAYYVYEALCEEMGIEPIDLADQETMRFDGFLGTYYSQIRDASMAANPDYVEAHVPNGTNDMTYWDKNGTEVQANVITDVTGWNQASLYNTFIAGDEPLEHIHNPEKDDGSSVLVIKDSYGCAFTPLLVDNFEDVWVIDFRYSNENIPEFVREHGIQNVVFVNNISLAGTLTVADKLTSMM</sequence>
<evidence type="ECO:0000313" key="3">
    <source>
        <dbReference type="EMBL" id="HIY80107.1"/>
    </source>
</evidence>
<protein>
    <recommendedName>
        <fullName evidence="5">AlgX/AlgJ SGNH hydrolase-like domain-containing protein</fullName>
    </recommendedName>
</protein>
<keyword evidence="2" id="KW-1133">Transmembrane helix</keyword>
<evidence type="ECO:0008006" key="5">
    <source>
        <dbReference type="Google" id="ProtNLM"/>
    </source>
</evidence>
<organism evidence="3 4">
    <name type="scientific">Candidatus Olsenella excrementavium</name>
    <dbReference type="NCBI Taxonomy" id="2838709"/>
    <lineage>
        <taxon>Bacteria</taxon>
        <taxon>Bacillati</taxon>
        <taxon>Actinomycetota</taxon>
        <taxon>Coriobacteriia</taxon>
        <taxon>Coriobacteriales</taxon>
        <taxon>Atopobiaceae</taxon>
        <taxon>Olsenella</taxon>
    </lineage>
</organism>
<reference evidence="3" key="1">
    <citation type="journal article" date="2021" name="PeerJ">
        <title>Extensive microbial diversity within the chicken gut microbiome revealed by metagenomics and culture.</title>
        <authorList>
            <person name="Gilroy R."/>
            <person name="Ravi A."/>
            <person name="Getino M."/>
            <person name="Pursley I."/>
            <person name="Horton D.L."/>
            <person name="Alikhan N.F."/>
            <person name="Baker D."/>
            <person name="Gharbi K."/>
            <person name="Hall N."/>
            <person name="Watson M."/>
            <person name="Adriaenssens E.M."/>
            <person name="Foster-Nyarko E."/>
            <person name="Jarju S."/>
            <person name="Secka A."/>
            <person name="Antonio M."/>
            <person name="Oren A."/>
            <person name="Chaudhuri R.R."/>
            <person name="La Ragione R."/>
            <person name="Hildebrand F."/>
            <person name="Pallen M.J."/>
        </authorList>
    </citation>
    <scope>NUCLEOTIDE SEQUENCE</scope>
    <source>
        <strain evidence="3">ChiHjej10B9-743</strain>
    </source>
</reference>
<dbReference type="Pfam" id="PF14286">
    <property type="entry name" value="DHHW"/>
    <property type="match status" value="2"/>
</dbReference>
<comment type="caution">
    <text evidence="3">The sequence shown here is derived from an EMBL/GenBank/DDBJ whole genome shotgun (WGS) entry which is preliminary data.</text>
</comment>
<feature type="compositionally biased region" description="Acidic residues" evidence="1">
    <location>
        <begin position="128"/>
        <end position="152"/>
    </location>
</feature>
<dbReference type="InterPro" id="IPR025945">
    <property type="entry name" value="DHHW"/>
</dbReference>
<feature type="region of interest" description="Disordered" evidence="1">
    <location>
        <begin position="1"/>
        <end position="25"/>
    </location>
</feature>
<feature type="region of interest" description="Disordered" evidence="1">
    <location>
        <begin position="126"/>
        <end position="152"/>
    </location>
</feature>
<dbReference type="EMBL" id="DXCP01000048">
    <property type="protein sequence ID" value="HIY80107.1"/>
    <property type="molecule type" value="Genomic_DNA"/>
</dbReference>
<accession>A0A9D1ZBT1</accession>
<dbReference type="Proteomes" id="UP000824133">
    <property type="component" value="Unassembled WGS sequence"/>
</dbReference>
<name>A0A9D1ZBT1_9ACTN</name>
<evidence type="ECO:0000256" key="1">
    <source>
        <dbReference type="SAM" id="MobiDB-lite"/>
    </source>
</evidence>
<evidence type="ECO:0000256" key="2">
    <source>
        <dbReference type="SAM" id="Phobius"/>
    </source>
</evidence>
<gene>
    <name evidence="3" type="ORF">IAA42_06710</name>
</gene>
<evidence type="ECO:0000313" key="4">
    <source>
        <dbReference type="Proteomes" id="UP000824133"/>
    </source>
</evidence>
<keyword evidence="2" id="KW-0472">Membrane</keyword>
<dbReference type="AlphaFoldDB" id="A0A9D1ZBT1"/>
<proteinExistence type="predicted"/>
<reference evidence="3" key="2">
    <citation type="submission" date="2021-04" db="EMBL/GenBank/DDBJ databases">
        <authorList>
            <person name="Gilroy R."/>
        </authorList>
    </citation>
    <scope>NUCLEOTIDE SEQUENCE</scope>
    <source>
        <strain evidence="3">ChiHjej10B9-743</strain>
    </source>
</reference>
<feature type="transmembrane region" description="Helical" evidence="2">
    <location>
        <begin position="32"/>
        <end position="53"/>
    </location>
</feature>